<evidence type="ECO:0000256" key="1">
    <source>
        <dbReference type="ARBA" id="ARBA00004141"/>
    </source>
</evidence>
<feature type="transmembrane region" description="Helical" evidence="5">
    <location>
        <begin position="133"/>
        <end position="151"/>
    </location>
</feature>
<evidence type="ECO:0000259" key="6">
    <source>
        <dbReference type="PROSITE" id="PS50801"/>
    </source>
</evidence>
<dbReference type="Pfam" id="PF00916">
    <property type="entry name" value="Sulfate_transp"/>
    <property type="match status" value="1"/>
</dbReference>
<sequence>MNVRRWFPFMHWVPGYRRETALPDGLAALIVTLMLIPQSLAYALLAGLPPQAGLYASILPLIAYALFGSSRTLAVGPVAVISLMTAAALTPLFAPGTAEYQGAALLLALLSGLLLAGMAVLRLGFLASFLSHPVISGFITASALLIVLSQLRHLFGIPLQGSTLPELLPRLLILLPQLHMPTLILGVGSLALLWWAGAPFTELLRRHGCSVTWSRIMPALLLVLSIAVVGGLGLAQQGVAVVGEIPRGLPVPQLPEWDWMLARQLLPAALLISLVGFVESVSVGQSLAARRRERIDPDNELAGLGAANLAAAVAGGLPVTGGFSRSVVNFDAGARTPMAGVFSAVAMAVGVLFFTPWLRDLPQAVLAATIIVAVLKLVDLRSLRRTWRYSRQDGAAQLATLLGVLLVGVEAGVLLGMGLSLLLFLWRTSRPHMAVVGQLPGSEHFRNVERFEVVQSPKVLSLRVDESLYFPNARYLEERIIELVAQHPAIEHLVLMCSGVNLIDASALESVEMIVERLRTAGIQLHLSEVKGPVMDRLRRSEFLQHFGGRVFVSQFQALAELDPEVTRSAMADAGTVAFGPPSGGLSDEIRPSTKA</sequence>
<proteinExistence type="predicted"/>
<feature type="transmembrane region" description="Helical" evidence="5">
    <location>
        <begin position="398"/>
        <end position="426"/>
    </location>
</feature>
<accession>A0ABR8TMU3</accession>
<dbReference type="Gene3D" id="3.30.750.24">
    <property type="entry name" value="STAS domain"/>
    <property type="match status" value="1"/>
</dbReference>
<feature type="transmembrane region" description="Helical" evidence="5">
    <location>
        <begin position="51"/>
        <end position="67"/>
    </location>
</feature>
<dbReference type="InterPro" id="IPR036513">
    <property type="entry name" value="STAS_dom_sf"/>
</dbReference>
<keyword evidence="2 5" id="KW-0812">Transmembrane</keyword>
<evidence type="ECO:0000256" key="5">
    <source>
        <dbReference type="SAM" id="Phobius"/>
    </source>
</evidence>
<comment type="subcellular location">
    <subcellularLocation>
        <location evidence="1">Membrane</location>
        <topology evidence="1">Multi-pass membrane protein</topology>
    </subcellularLocation>
</comment>
<dbReference type="PROSITE" id="PS50801">
    <property type="entry name" value="STAS"/>
    <property type="match status" value="1"/>
</dbReference>
<dbReference type="NCBIfam" id="TIGR00815">
    <property type="entry name" value="sulP"/>
    <property type="match status" value="1"/>
</dbReference>
<feature type="transmembrane region" description="Helical" evidence="5">
    <location>
        <begin position="265"/>
        <end position="289"/>
    </location>
</feature>
<feature type="transmembrane region" description="Helical" evidence="5">
    <location>
        <begin position="361"/>
        <end position="378"/>
    </location>
</feature>
<dbReference type="CDD" id="cd07042">
    <property type="entry name" value="STAS_SulP_like_sulfate_transporter"/>
    <property type="match status" value="1"/>
</dbReference>
<dbReference type="Pfam" id="PF01740">
    <property type="entry name" value="STAS"/>
    <property type="match status" value="1"/>
</dbReference>
<evidence type="ECO:0000313" key="7">
    <source>
        <dbReference type="EMBL" id="MBD7977090.1"/>
    </source>
</evidence>
<dbReference type="InterPro" id="IPR002645">
    <property type="entry name" value="STAS_dom"/>
</dbReference>
<dbReference type="Proteomes" id="UP000611945">
    <property type="component" value="Unassembled WGS sequence"/>
</dbReference>
<keyword evidence="3 5" id="KW-1133">Transmembrane helix</keyword>
<name>A0ABR8TMU3_9PSED</name>
<feature type="transmembrane region" description="Helical" evidence="5">
    <location>
        <begin position="74"/>
        <end position="94"/>
    </location>
</feature>
<feature type="transmembrane region" description="Helical" evidence="5">
    <location>
        <begin position="216"/>
        <end position="235"/>
    </location>
</feature>
<gene>
    <name evidence="7" type="primary">sulP</name>
    <name evidence="7" type="ORF">H9642_07775</name>
</gene>
<feature type="transmembrane region" description="Helical" evidence="5">
    <location>
        <begin position="336"/>
        <end position="354"/>
    </location>
</feature>
<protein>
    <submittedName>
        <fullName evidence="7">Sulfate permease</fullName>
    </submittedName>
</protein>
<reference evidence="7 8" key="1">
    <citation type="submission" date="2020-08" db="EMBL/GenBank/DDBJ databases">
        <title>A Genomic Blueprint of the Chicken Gut Microbiome.</title>
        <authorList>
            <person name="Gilroy R."/>
            <person name="Ravi A."/>
            <person name="Getino M."/>
            <person name="Pursley I."/>
            <person name="Horton D.L."/>
            <person name="Alikhan N.-F."/>
            <person name="Baker D."/>
            <person name="Gharbi K."/>
            <person name="Hall N."/>
            <person name="Watson M."/>
            <person name="Adriaenssens E.M."/>
            <person name="Foster-Nyarko E."/>
            <person name="Jarju S."/>
            <person name="Secka A."/>
            <person name="Antonio M."/>
            <person name="Oren A."/>
            <person name="Chaudhuri R."/>
            <person name="La Ragione R.M."/>
            <person name="Hildebrand F."/>
            <person name="Pallen M.J."/>
        </authorList>
    </citation>
    <scope>NUCLEOTIDE SEQUENCE [LARGE SCALE GENOMIC DNA]</scope>
    <source>
        <strain evidence="7 8">Sa2CUA2</strain>
    </source>
</reference>
<dbReference type="SUPFAM" id="SSF52091">
    <property type="entry name" value="SpoIIaa-like"/>
    <property type="match status" value="1"/>
</dbReference>
<feature type="transmembrane region" description="Helical" evidence="5">
    <location>
        <begin position="171"/>
        <end position="195"/>
    </location>
</feature>
<dbReference type="PANTHER" id="PTHR11814">
    <property type="entry name" value="SULFATE TRANSPORTER"/>
    <property type="match status" value="1"/>
</dbReference>
<feature type="domain" description="STAS" evidence="6">
    <location>
        <begin position="449"/>
        <end position="569"/>
    </location>
</feature>
<comment type="caution">
    <text evidence="7">The sequence shown here is derived from an EMBL/GenBank/DDBJ whole genome shotgun (WGS) entry which is preliminary data.</text>
</comment>
<evidence type="ECO:0000256" key="4">
    <source>
        <dbReference type="ARBA" id="ARBA00023136"/>
    </source>
</evidence>
<evidence type="ECO:0000313" key="8">
    <source>
        <dbReference type="Proteomes" id="UP000611945"/>
    </source>
</evidence>
<dbReference type="InterPro" id="IPR001902">
    <property type="entry name" value="SLC26A/SulP_fam"/>
</dbReference>
<organism evidence="7 8">
    <name type="scientific">Serpens gallinarum</name>
    <dbReference type="NCBI Taxonomy" id="2763075"/>
    <lineage>
        <taxon>Bacteria</taxon>
        <taxon>Pseudomonadati</taxon>
        <taxon>Pseudomonadota</taxon>
        <taxon>Gammaproteobacteria</taxon>
        <taxon>Pseudomonadales</taxon>
        <taxon>Pseudomonadaceae</taxon>
        <taxon>Pseudomonas</taxon>
    </lineage>
</organism>
<feature type="transmembrane region" description="Helical" evidence="5">
    <location>
        <begin position="21"/>
        <end position="45"/>
    </location>
</feature>
<dbReference type="EMBL" id="JACSQG010000003">
    <property type="protein sequence ID" value="MBD7977090.1"/>
    <property type="molecule type" value="Genomic_DNA"/>
</dbReference>
<keyword evidence="4 5" id="KW-0472">Membrane</keyword>
<dbReference type="RefSeq" id="WP_433962684.1">
    <property type="nucleotide sequence ID" value="NZ_JACSQG010000003.1"/>
</dbReference>
<evidence type="ECO:0000256" key="2">
    <source>
        <dbReference type="ARBA" id="ARBA00022692"/>
    </source>
</evidence>
<evidence type="ECO:0000256" key="3">
    <source>
        <dbReference type="ARBA" id="ARBA00022989"/>
    </source>
</evidence>
<keyword evidence="8" id="KW-1185">Reference proteome</keyword>
<dbReference type="InterPro" id="IPR011547">
    <property type="entry name" value="SLC26A/SulP_dom"/>
</dbReference>
<feature type="transmembrane region" description="Helical" evidence="5">
    <location>
        <begin position="100"/>
        <end position="121"/>
    </location>
</feature>